<dbReference type="GO" id="GO:0005524">
    <property type="term" value="F:ATP binding"/>
    <property type="evidence" value="ECO:0007669"/>
    <property type="project" value="UniProtKB-KW"/>
</dbReference>
<dbReference type="PROSITE" id="PS00211">
    <property type="entry name" value="ABC_TRANSPORTER_1"/>
    <property type="match status" value="1"/>
</dbReference>
<keyword evidence="3" id="KW-0547">Nucleotide-binding</keyword>
<dbReference type="InterPro" id="IPR027417">
    <property type="entry name" value="P-loop_NTPase"/>
</dbReference>
<evidence type="ECO:0000256" key="6">
    <source>
        <dbReference type="ARBA" id="ARBA00023136"/>
    </source>
</evidence>
<reference evidence="8" key="1">
    <citation type="submission" date="2022-07" db="EMBL/GenBank/DDBJ databases">
        <title>Faecal culturing of patients with breast cancer.</title>
        <authorList>
            <person name="Teng N.M.Y."/>
            <person name="Kiu R."/>
            <person name="Evans R."/>
            <person name="Baker D.J."/>
            <person name="Zenner C."/>
            <person name="Robinson S.D."/>
            <person name="Hall L.J."/>
        </authorList>
    </citation>
    <scope>NUCLEOTIDE SEQUENCE</scope>
    <source>
        <strain evidence="8">LH1062</strain>
    </source>
</reference>
<comment type="subcellular location">
    <subcellularLocation>
        <location evidence="1">Cell membrane</location>
        <topology evidence="1">Multi-pass membrane protein</topology>
    </subcellularLocation>
</comment>
<keyword evidence="5" id="KW-1133">Transmembrane helix</keyword>
<dbReference type="SMART" id="SM00382">
    <property type="entry name" value="AAA"/>
    <property type="match status" value="1"/>
</dbReference>
<protein>
    <submittedName>
        <fullName evidence="8">ATP-binding cassette domain-containing protein</fullName>
    </submittedName>
</protein>
<evidence type="ECO:0000259" key="7">
    <source>
        <dbReference type="PROSITE" id="PS50893"/>
    </source>
</evidence>
<evidence type="ECO:0000256" key="2">
    <source>
        <dbReference type="ARBA" id="ARBA00022692"/>
    </source>
</evidence>
<proteinExistence type="predicted"/>
<evidence type="ECO:0000313" key="9">
    <source>
        <dbReference type="Proteomes" id="UP001060112"/>
    </source>
</evidence>
<dbReference type="InterPro" id="IPR003593">
    <property type="entry name" value="AAA+_ATPase"/>
</dbReference>
<evidence type="ECO:0000256" key="5">
    <source>
        <dbReference type="ARBA" id="ARBA00022989"/>
    </source>
</evidence>
<gene>
    <name evidence="8" type="ORF">NMU03_09650</name>
</gene>
<name>A0ABY5HY52_9FIRM</name>
<keyword evidence="6" id="KW-0472">Membrane</keyword>
<dbReference type="PANTHER" id="PTHR24221">
    <property type="entry name" value="ATP-BINDING CASSETTE SUB-FAMILY B"/>
    <property type="match status" value="1"/>
</dbReference>
<dbReference type="Gene3D" id="3.40.50.300">
    <property type="entry name" value="P-loop containing nucleotide triphosphate hydrolases"/>
    <property type="match status" value="1"/>
</dbReference>
<evidence type="ECO:0000256" key="3">
    <source>
        <dbReference type="ARBA" id="ARBA00022741"/>
    </source>
</evidence>
<dbReference type="InterPro" id="IPR003439">
    <property type="entry name" value="ABC_transporter-like_ATP-bd"/>
</dbReference>
<keyword evidence="9" id="KW-1185">Reference proteome</keyword>
<evidence type="ECO:0000256" key="4">
    <source>
        <dbReference type="ARBA" id="ARBA00022840"/>
    </source>
</evidence>
<evidence type="ECO:0000313" key="8">
    <source>
        <dbReference type="EMBL" id="UTY37971.1"/>
    </source>
</evidence>
<dbReference type="PANTHER" id="PTHR24221:SF397">
    <property type="entry name" value="ABC TRANSPORTER, ATP-BINDING TRANSMEMBRANE PROTEIN"/>
    <property type="match status" value="1"/>
</dbReference>
<dbReference type="EMBL" id="CP101620">
    <property type="protein sequence ID" value="UTY37971.1"/>
    <property type="molecule type" value="Genomic_DNA"/>
</dbReference>
<dbReference type="Proteomes" id="UP001060112">
    <property type="component" value="Chromosome"/>
</dbReference>
<dbReference type="PROSITE" id="PS50893">
    <property type="entry name" value="ABC_TRANSPORTER_2"/>
    <property type="match status" value="1"/>
</dbReference>
<dbReference type="InterPro" id="IPR017871">
    <property type="entry name" value="ABC_transporter-like_CS"/>
</dbReference>
<accession>A0ABY5HY52</accession>
<sequence>MNIAFGVGSSIMLLAFILYKQSMLDVPYLIGMILFVFDLYAPTKALFSESSRFTVMSSCLDRIEDVFRENELNDNGKEEFPVSSEYEIEMKDVSFAYGKKEVLHHVNFHLKEGEMLALAGPSGSGKSTIASLLTRFWDVLQGEVCIHGRNVKDVQLASLMNQISMVSQRVYLFQDTIYNNIAMAKPDAIKEEVIEAAKKARCYDFIMELENGFDTLIGEGGASLSGGEKQRISIARCILKDSPIIILDEATANVDADNESYIQEAIMELCKGKTLIVIALRLHTIEKANQILVID</sequence>
<dbReference type="InterPro" id="IPR036640">
    <property type="entry name" value="ABC1_TM_sf"/>
</dbReference>
<dbReference type="Gene3D" id="1.20.1560.10">
    <property type="entry name" value="ABC transporter type 1, transmembrane domain"/>
    <property type="match status" value="1"/>
</dbReference>
<dbReference type="InterPro" id="IPR039421">
    <property type="entry name" value="Type_1_exporter"/>
</dbReference>
<dbReference type="Pfam" id="PF00005">
    <property type="entry name" value="ABC_tran"/>
    <property type="match status" value="1"/>
</dbReference>
<keyword evidence="4 8" id="KW-0067">ATP-binding</keyword>
<organism evidence="8 9">
    <name type="scientific">Allocoprobacillus halotolerans</name>
    <dbReference type="NCBI Taxonomy" id="2944914"/>
    <lineage>
        <taxon>Bacteria</taxon>
        <taxon>Bacillati</taxon>
        <taxon>Bacillota</taxon>
        <taxon>Erysipelotrichia</taxon>
        <taxon>Erysipelotrichales</taxon>
        <taxon>Erysipelotrichaceae</taxon>
        <taxon>Allocoprobacillus</taxon>
    </lineage>
</organism>
<evidence type="ECO:0000256" key="1">
    <source>
        <dbReference type="ARBA" id="ARBA00004651"/>
    </source>
</evidence>
<dbReference type="SUPFAM" id="SSF52540">
    <property type="entry name" value="P-loop containing nucleoside triphosphate hydrolases"/>
    <property type="match status" value="1"/>
</dbReference>
<keyword evidence="2" id="KW-0812">Transmembrane</keyword>
<feature type="domain" description="ABC transporter" evidence="7">
    <location>
        <begin position="88"/>
        <end position="295"/>
    </location>
</feature>